<name>A0A645B1R1_9ZZZZ</name>
<evidence type="ECO:0000256" key="1">
    <source>
        <dbReference type="SAM" id="MobiDB-lite"/>
    </source>
</evidence>
<gene>
    <name evidence="2" type="ORF">SDC9_106177</name>
</gene>
<feature type="region of interest" description="Disordered" evidence="1">
    <location>
        <begin position="52"/>
        <end position="77"/>
    </location>
</feature>
<reference evidence="2" key="1">
    <citation type="submission" date="2019-08" db="EMBL/GenBank/DDBJ databases">
        <authorList>
            <person name="Kucharzyk K."/>
            <person name="Murdoch R.W."/>
            <person name="Higgins S."/>
            <person name="Loffler F."/>
        </authorList>
    </citation>
    <scope>NUCLEOTIDE SEQUENCE</scope>
</reference>
<sequence length="77" mass="8719">MLYLARDRAGQKRPRLLKQVIQNHGGCWYDNGVQVGAMARYRLLNALMETGKQEEAKNTGKSCKPRSRMRSTIPGRG</sequence>
<dbReference type="EMBL" id="VSSQ01017242">
    <property type="protein sequence ID" value="MPM59337.1"/>
    <property type="molecule type" value="Genomic_DNA"/>
</dbReference>
<comment type="caution">
    <text evidence="2">The sequence shown here is derived from an EMBL/GenBank/DDBJ whole genome shotgun (WGS) entry which is preliminary data.</text>
</comment>
<organism evidence="2">
    <name type="scientific">bioreactor metagenome</name>
    <dbReference type="NCBI Taxonomy" id="1076179"/>
    <lineage>
        <taxon>unclassified sequences</taxon>
        <taxon>metagenomes</taxon>
        <taxon>ecological metagenomes</taxon>
    </lineage>
</organism>
<dbReference type="AlphaFoldDB" id="A0A645B1R1"/>
<proteinExistence type="predicted"/>
<evidence type="ECO:0000313" key="2">
    <source>
        <dbReference type="EMBL" id="MPM59337.1"/>
    </source>
</evidence>
<protein>
    <submittedName>
        <fullName evidence="2">Uncharacterized protein</fullName>
    </submittedName>
</protein>
<accession>A0A645B1R1</accession>